<gene>
    <name evidence="3" type="ORF">SISNIDRAFT_480741</name>
</gene>
<organism evidence="3 4">
    <name type="scientific">Sistotremastrum niveocremeum HHB9708</name>
    <dbReference type="NCBI Taxonomy" id="1314777"/>
    <lineage>
        <taxon>Eukaryota</taxon>
        <taxon>Fungi</taxon>
        <taxon>Dikarya</taxon>
        <taxon>Basidiomycota</taxon>
        <taxon>Agaricomycotina</taxon>
        <taxon>Agaricomycetes</taxon>
        <taxon>Sistotremastrales</taxon>
        <taxon>Sistotremastraceae</taxon>
        <taxon>Sertulicium</taxon>
        <taxon>Sertulicium niveocremeum</taxon>
    </lineage>
</organism>
<proteinExistence type="predicted"/>
<sequence>MLPLSLLILSAAPLVQRAACLTVTVPLTAPTAAVSVSSSLVSFSIEGDNWPDWVGTSSPNTFTNNVLNNLKTLTGSPPDIRVGANSEDRTLFSNTVPISQTIFPADSVSNPYPEASNVTVGDGYYALSRFLPSGTHMTWGINFGSNNLTAAIDEGKSILKAFSSDAVTSAGIHLDLIEIGNEPDLYGGSKRSSSWNIGQYVSTWSSFSESVASAIGLEAGTRPFVQGLAFGNSDHGAGGFSPQQAYNDGILSTSAGKLITVVSQHHYSGGCCTALVSDLMSKSFVRGNVTAFVPDIQATVSRGHKFIFGETNSYFNHGVPDVSDAAGAAIWLTDYSLFAATLGVANLYFHEGVGYKYNLIQPVTLTKSTEDATPLNPPVAPHIQAPYYGAIVIAEFLGTNSNRTVSELDISSSSTISGYALYGSNGVLEKALLIDSQAFLTTTSGARPSTAVTLKFSGSHPPTKQTLKRLAIGHADDKTGLKWGGQTYETSSGLASGTVSTTSSNVSAGVTISATEVVLITFSN</sequence>
<dbReference type="SUPFAM" id="SSF51445">
    <property type="entry name" value="(Trans)glycosidases"/>
    <property type="match status" value="1"/>
</dbReference>
<dbReference type="AlphaFoldDB" id="A0A165AKP7"/>
<evidence type="ECO:0000313" key="3">
    <source>
        <dbReference type="EMBL" id="KZS99171.1"/>
    </source>
</evidence>
<dbReference type="Gene3D" id="3.20.20.80">
    <property type="entry name" value="Glycosidases"/>
    <property type="match status" value="1"/>
</dbReference>
<dbReference type="OrthoDB" id="2796951at2759"/>
<evidence type="ECO:0000259" key="2">
    <source>
        <dbReference type="Pfam" id="PF16862"/>
    </source>
</evidence>
<feature type="chain" id="PRO_5007855360" description="Beta-glucuronidase C-terminal domain-containing protein" evidence="1">
    <location>
        <begin position="21"/>
        <end position="524"/>
    </location>
</feature>
<dbReference type="EMBL" id="KV419394">
    <property type="protein sequence ID" value="KZS99171.1"/>
    <property type="molecule type" value="Genomic_DNA"/>
</dbReference>
<feature type="domain" description="Beta-glucuronidase C-terminal" evidence="2">
    <location>
        <begin position="418"/>
        <end position="519"/>
    </location>
</feature>
<dbReference type="Pfam" id="PF16862">
    <property type="entry name" value="Glyco_hydro_79C"/>
    <property type="match status" value="1"/>
</dbReference>
<dbReference type="PANTHER" id="PTHR36183:SF2">
    <property type="entry name" value="BETA-GLUCURONIDASE C-TERMINAL DOMAIN-CONTAINING PROTEIN"/>
    <property type="match status" value="1"/>
</dbReference>
<feature type="signal peptide" evidence="1">
    <location>
        <begin position="1"/>
        <end position="20"/>
    </location>
</feature>
<keyword evidence="4" id="KW-1185">Reference proteome</keyword>
<dbReference type="InterPro" id="IPR017853">
    <property type="entry name" value="GH"/>
</dbReference>
<dbReference type="InterPro" id="IPR052974">
    <property type="entry name" value="GH79_Enzymes"/>
</dbReference>
<dbReference type="PANTHER" id="PTHR36183">
    <property type="entry name" value="BETA-GLUCURONIDASE"/>
    <property type="match status" value="1"/>
</dbReference>
<evidence type="ECO:0000256" key="1">
    <source>
        <dbReference type="SAM" id="SignalP"/>
    </source>
</evidence>
<reference evidence="3 4" key="1">
    <citation type="journal article" date="2016" name="Mol. Biol. Evol.">
        <title>Comparative Genomics of Early-Diverging Mushroom-Forming Fungi Provides Insights into the Origins of Lignocellulose Decay Capabilities.</title>
        <authorList>
            <person name="Nagy L.G."/>
            <person name="Riley R."/>
            <person name="Tritt A."/>
            <person name="Adam C."/>
            <person name="Daum C."/>
            <person name="Floudas D."/>
            <person name="Sun H."/>
            <person name="Yadav J.S."/>
            <person name="Pangilinan J."/>
            <person name="Larsson K.H."/>
            <person name="Matsuura K."/>
            <person name="Barry K."/>
            <person name="Labutti K."/>
            <person name="Kuo R."/>
            <person name="Ohm R.A."/>
            <person name="Bhattacharya S.S."/>
            <person name="Shirouzu T."/>
            <person name="Yoshinaga Y."/>
            <person name="Martin F.M."/>
            <person name="Grigoriev I.V."/>
            <person name="Hibbett D.S."/>
        </authorList>
    </citation>
    <scope>NUCLEOTIDE SEQUENCE [LARGE SCALE GENOMIC DNA]</scope>
    <source>
        <strain evidence="3 4">HHB9708</strain>
    </source>
</reference>
<keyword evidence="1" id="KW-0732">Signal</keyword>
<dbReference type="InterPro" id="IPR031728">
    <property type="entry name" value="GlcAase_C"/>
</dbReference>
<protein>
    <recommendedName>
        <fullName evidence="2">Beta-glucuronidase C-terminal domain-containing protein</fullName>
    </recommendedName>
</protein>
<evidence type="ECO:0000313" key="4">
    <source>
        <dbReference type="Proteomes" id="UP000076722"/>
    </source>
</evidence>
<dbReference type="Proteomes" id="UP000076722">
    <property type="component" value="Unassembled WGS sequence"/>
</dbReference>
<accession>A0A165AKP7</accession>
<name>A0A165AKP7_9AGAM</name>